<gene>
    <name evidence="3" type="ORF">EV657_12166</name>
    <name evidence="2" type="ORF">JMJ92_08105</name>
</gene>
<evidence type="ECO:0000313" key="5">
    <source>
        <dbReference type="Proteomes" id="UP000635853"/>
    </source>
</evidence>
<name>A0A4R8FRA7_9RHOB</name>
<reference evidence="2" key="3">
    <citation type="submission" date="2021-01" db="EMBL/GenBank/DDBJ databases">
        <authorList>
            <person name="Guzman M.S."/>
        </authorList>
    </citation>
    <scope>NUCLEOTIDE SEQUENCE</scope>
    <source>
        <strain evidence="2">AB19</strain>
    </source>
</reference>
<keyword evidence="1" id="KW-0175">Coiled coil</keyword>
<accession>A0A4R8FRA7</accession>
<protein>
    <submittedName>
        <fullName evidence="3">Uncharacterized protein</fullName>
    </submittedName>
</protein>
<evidence type="ECO:0000313" key="3">
    <source>
        <dbReference type="EMBL" id="TDX24891.1"/>
    </source>
</evidence>
<proteinExistence type="predicted"/>
<dbReference type="AlphaFoldDB" id="A0A4R8FRA7"/>
<dbReference type="EMBL" id="JAESIL010000026">
    <property type="protein sequence ID" value="MBL3578113.1"/>
    <property type="molecule type" value="Genomic_DNA"/>
</dbReference>
<keyword evidence="5" id="KW-1185">Reference proteome</keyword>
<comment type="caution">
    <text evidence="3">The sequence shown here is derived from an EMBL/GenBank/DDBJ whole genome shotgun (WGS) entry which is preliminary data.</text>
</comment>
<dbReference type="EMBL" id="SOEB01000021">
    <property type="protein sequence ID" value="TDX24891.1"/>
    <property type="molecule type" value="Genomic_DNA"/>
</dbReference>
<evidence type="ECO:0000313" key="4">
    <source>
        <dbReference type="Proteomes" id="UP000295484"/>
    </source>
</evidence>
<organism evidence="3 4">
    <name type="scientific">Rhodovulum visakhapatnamense</name>
    <dbReference type="NCBI Taxonomy" id="364297"/>
    <lineage>
        <taxon>Bacteria</taxon>
        <taxon>Pseudomonadati</taxon>
        <taxon>Pseudomonadota</taxon>
        <taxon>Alphaproteobacteria</taxon>
        <taxon>Rhodobacterales</taxon>
        <taxon>Paracoccaceae</taxon>
        <taxon>Rhodovulum</taxon>
    </lineage>
</organism>
<reference evidence="3 4" key="1">
    <citation type="submission" date="2019-03" db="EMBL/GenBank/DDBJ databases">
        <title>Genomic Encyclopedia of Type Strains, Phase IV (KMG-IV): sequencing the most valuable type-strain genomes for metagenomic binning, comparative biology and taxonomic classification.</title>
        <authorList>
            <person name="Goeker M."/>
        </authorList>
    </citation>
    <scope>NUCLEOTIDE SEQUENCE [LARGE SCALE GENOMIC DNA]</scope>
    <source>
        <strain evidence="3 4">JA181</strain>
    </source>
</reference>
<dbReference type="RefSeq" id="WP_075784573.1">
    <property type="nucleotide sequence ID" value="NZ_JAESIL010000026.1"/>
</dbReference>
<dbReference type="Proteomes" id="UP000635853">
    <property type="component" value="Unassembled WGS sequence"/>
</dbReference>
<dbReference type="Proteomes" id="UP000295484">
    <property type="component" value="Unassembled WGS sequence"/>
</dbReference>
<reference evidence="5" key="2">
    <citation type="submission" date="2021-01" db="EMBL/GenBank/DDBJ databases">
        <title>Draft genomes of Rhodovulum sulfidophilum.</title>
        <authorList>
            <person name="Guzman M.S."/>
        </authorList>
    </citation>
    <scope>NUCLEOTIDE SEQUENCE [LARGE SCALE GENOMIC DNA]</scope>
    <source>
        <strain evidence="5">AB19</strain>
    </source>
</reference>
<feature type="coiled-coil region" evidence="1">
    <location>
        <begin position="26"/>
        <end position="87"/>
    </location>
</feature>
<sequence length="115" mass="13067">MAERDDRPGRLMQIGSILKDAALGRLRVAAQDRRRIEAAIETLDDEARRAAADDDIAVRAVMDGSRMLRHQQRRTALNAQLARARAQEAVLMKEAARTFGRDEALRGLFDRTRRR</sequence>
<evidence type="ECO:0000256" key="1">
    <source>
        <dbReference type="SAM" id="Coils"/>
    </source>
</evidence>
<evidence type="ECO:0000313" key="2">
    <source>
        <dbReference type="EMBL" id="MBL3578113.1"/>
    </source>
</evidence>